<protein>
    <recommendedName>
        <fullName evidence="2">DUF6794 domain-containing protein</fullName>
    </recommendedName>
</protein>
<dbReference type="AlphaFoldDB" id="A0A7Y9C8S6"/>
<evidence type="ECO:0000256" key="1">
    <source>
        <dbReference type="SAM" id="SignalP"/>
    </source>
</evidence>
<feature type="domain" description="DUF6794" evidence="2">
    <location>
        <begin position="25"/>
        <end position="107"/>
    </location>
</feature>
<feature type="chain" id="PRO_5031434423" description="DUF6794 domain-containing protein" evidence="1">
    <location>
        <begin position="19"/>
        <end position="222"/>
    </location>
</feature>
<proteinExistence type="predicted"/>
<comment type="caution">
    <text evidence="3">The sequence shown here is derived from an EMBL/GenBank/DDBJ whole genome shotgun (WGS) entry which is preliminary data.</text>
</comment>
<feature type="signal peptide" evidence="1">
    <location>
        <begin position="1"/>
        <end position="18"/>
    </location>
</feature>
<evidence type="ECO:0000313" key="3">
    <source>
        <dbReference type="EMBL" id="NYA72708.1"/>
    </source>
</evidence>
<keyword evidence="4" id="KW-1185">Reference proteome</keyword>
<dbReference type="Pfam" id="PF20594">
    <property type="entry name" value="DUF6794"/>
    <property type="match status" value="1"/>
</dbReference>
<sequence>MRHLLIFVFIIFSLQSYAQDEDVYIPKNLEDSFRELDKMLPQSYKDSIKLLSEDDFSGGAHFGLGIWMRNNWEFWKGSRLSRYFNNKGIKHPDDMSGIILDSYHRYLNNQDIKLDEQILSHKEYWKGAELTQLPKKKKFPDPDIKVNGGITYGHYTENRRRHAILYYVENPEMDKYWIYDYFIGWRKINKEIKAQMLEWRPEDTERLLNEMFPAKALSPNRR</sequence>
<dbReference type="RefSeq" id="WP_176007519.1">
    <property type="nucleotide sequence ID" value="NZ_JABWMI010000024.1"/>
</dbReference>
<dbReference type="EMBL" id="JACBJI010000011">
    <property type="protein sequence ID" value="NYA72708.1"/>
    <property type="molecule type" value="Genomic_DNA"/>
</dbReference>
<evidence type="ECO:0000313" key="4">
    <source>
        <dbReference type="Proteomes" id="UP000535020"/>
    </source>
</evidence>
<dbReference type="InterPro" id="IPR046744">
    <property type="entry name" value="DUF6794"/>
</dbReference>
<reference evidence="3 4" key="1">
    <citation type="submission" date="2020-07" db="EMBL/GenBank/DDBJ databases">
        <authorList>
            <person name="Sun Q."/>
        </authorList>
    </citation>
    <scope>NUCLEOTIDE SEQUENCE [LARGE SCALE GENOMIC DNA]</scope>
    <source>
        <strain evidence="3 4">MAH-1</strain>
    </source>
</reference>
<organism evidence="3 4">
    <name type="scientific">Flavobacterium agri</name>
    <dbReference type="NCBI Taxonomy" id="2743471"/>
    <lineage>
        <taxon>Bacteria</taxon>
        <taxon>Pseudomonadati</taxon>
        <taxon>Bacteroidota</taxon>
        <taxon>Flavobacteriia</taxon>
        <taxon>Flavobacteriales</taxon>
        <taxon>Flavobacteriaceae</taxon>
        <taxon>Flavobacterium</taxon>
    </lineage>
</organism>
<accession>A0A7Y9C8S6</accession>
<evidence type="ECO:0000259" key="2">
    <source>
        <dbReference type="Pfam" id="PF20594"/>
    </source>
</evidence>
<keyword evidence="1" id="KW-0732">Signal</keyword>
<gene>
    <name evidence="3" type="ORF">HZF10_17405</name>
</gene>
<name>A0A7Y9C8S6_9FLAO</name>
<dbReference type="Proteomes" id="UP000535020">
    <property type="component" value="Unassembled WGS sequence"/>
</dbReference>